<dbReference type="SUPFAM" id="SSF55781">
    <property type="entry name" value="GAF domain-like"/>
    <property type="match status" value="1"/>
</dbReference>
<dbReference type="Gene3D" id="1.10.287.130">
    <property type="match status" value="1"/>
</dbReference>
<dbReference type="Pfam" id="PF01590">
    <property type="entry name" value="GAF"/>
    <property type="match status" value="1"/>
</dbReference>
<dbReference type="CDD" id="cd00082">
    <property type="entry name" value="HisKA"/>
    <property type="match status" value="1"/>
</dbReference>
<dbReference type="CDD" id="cd00075">
    <property type="entry name" value="HATPase"/>
    <property type="match status" value="1"/>
</dbReference>
<dbReference type="InterPro" id="IPR003018">
    <property type="entry name" value="GAF"/>
</dbReference>
<accession>A0A0M9VKX1</accession>
<dbReference type="PATRIC" id="fig|84292.3.peg.2006"/>
<dbReference type="InterPro" id="IPR036097">
    <property type="entry name" value="HisK_dim/P_sf"/>
</dbReference>
<dbReference type="SMART" id="SM00388">
    <property type="entry name" value="HisKA"/>
    <property type="match status" value="1"/>
</dbReference>
<dbReference type="Gene3D" id="3.30.565.10">
    <property type="entry name" value="Histidine kinase-like ATPase, C-terminal domain"/>
    <property type="match status" value="1"/>
</dbReference>
<evidence type="ECO:0000256" key="10">
    <source>
        <dbReference type="ARBA" id="ARBA00039401"/>
    </source>
</evidence>
<evidence type="ECO:0000256" key="8">
    <source>
        <dbReference type="ARBA" id="ARBA00022840"/>
    </source>
</evidence>
<evidence type="ECO:0000256" key="2">
    <source>
        <dbReference type="ARBA" id="ARBA00004236"/>
    </source>
</evidence>
<evidence type="ECO:0000256" key="3">
    <source>
        <dbReference type="ARBA" id="ARBA00012438"/>
    </source>
</evidence>
<evidence type="ECO:0000256" key="1">
    <source>
        <dbReference type="ARBA" id="ARBA00000085"/>
    </source>
</evidence>
<evidence type="ECO:0000256" key="9">
    <source>
        <dbReference type="ARBA" id="ARBA00023012"/>
    </source>
</evidence>
<sequence length="396" mass="41891">MPMTAVDDAIRREAIADYGVIGEAPASSLEGLLRIAASVCRVDKAVVNIIDDRFQHQIAALGFDAAVCAREDSMCAAVYLSGQQVVLPDARDDERFTDNPFVTGELGRVRFYASSPLRTPDGVIIGTLCVFDDDVAELDAAQRSTMDILAGQVVDVLELRRAGRELRSSNDRLSTFAGQVSHDLRNPLTALVGYLELASDSLEVDEAQQATVSLARAEAAANRMTDLVGDLLSYARIGGAARHFGPVSVREAAVAAVDDLDAALRERGARVSLDVDGIVFGDATLIRLVLQNLIANSVKFTAAAGIPPMIEVSTTRTDNALVIRVEDNGPGIPEDERGRVVGLMERGTSAQGVEGLGLGLSVCRRIAQEHGGRLGIDASPTGGAAVWVTFPLLGGQ</sequence>
<dbReference type="PANTHER" id="PTHR42878:SF7">
    <property type="entry name" value="SENSOR HISTIDINE KINASE GLRK"/>
    <property type="match status" value="1"/>
</dbReference>
<evidence type="ECO:0000259" key="11">
    <source>
        <dbReference type="PROSITE" id="PS50109"/>
    </source>
</evidence>
<dbReference type="EMBL" id="LAVO01000010">
    <property type="protein sequence ID" value="KOS10519.1"/>
    <property type="molecule type" value="Genomic_DNA"/>
</dbReference>
<dbReference type="Gene3D" id="3.30.450.40">
    <property type="match status" value="1"/>
</dbReference>
<organism evidence="12 13">
    <name type="scientific">Microbacterium aurantiacum</name>
    <dbReference type="NCBI Taxonomy" id="162393"/>
    <lineage>
        <taxon>Bacteria</taxon>
        <taxon>Bacillati</taxon>
        <taxon>Actinomycetota</taxon>
        <taxon>Actinomycetes</taxon>
        <taxon>Micrococcales</taxon>
        <taxon>Microbacteriaceae</taxon>
        <taxon>Microbacterium</taxon>
    </lineage>
</organism>
<dbReference type="Pfam" id="PF02518">
    <property type="entry name" value="HATPase_c"/>
    <property type="match status" value="1"/>
</dbReference>
<dbReference type="GO" id="GO:0030295">
    <property type="term" value="F:protein kinase activator activity"/>
    <property type="evidence" value="ECO:0007669"/>
    <property type="project" value="TreeGrafter"/>
</dbReference>
<dbReference type="SUPFAM" id="SSF55874">
    <property type="entry name" value="ATPase domain of HSP90 chaperone/DNA topoisomerase II/histidine kinase"/>
    <property type="match status" value="1"/>
</dbReference>
<dbReference type="GO" id="GO:0000156">
    <property type="term" value="F:phosphorelay response regulator activity"/>
    <property type="evidence" value="ECO:0007669"/>
    <property type="project" value="TreeGrafter"/>
</dbReference>
<dbReference type="Proteomes" id="UP000037737">
    <property type="component" value="Unassembled WGS sequence"/>
</dbReference>
<evidence type="ECO:0000256" key="6">
    <source>
        <dbReference type="ARBA" id="ARBA00022741"/>
    </source>
</evidence>
<gene>
    <name evidence="12" type="ORF">XI38_09850</name>
</gene>
<keyword evidence="9" id="KW-0902">Two-component regulatory system</keyword>
<dbReference type="InterPro" id="IPR036890">
    <property type="entry name" value="HATPase_C_sf"/>
</dbReference>
<dbReference type="SUPFAM" id="SSF47384">
    <property type="entry name" value="Homodimeric domain of signal transducing histidine kinase"/>
    <property type="match status" value="1"/>
</dbReference>
<reference evidence="12" key="1">
    <citation type="submission" date="2015-04" db="EMBL/GenBank/DDBJ databases">
        <title>Complete genome sequence of Microbacterium chocolatum SIT 101, a bacterium enantioselectively hydrolyzing mesomeric diesters.</title>
        <authorList>
            <person name="Li X."/>
            <person name="Xu Y."/>
        </authorList>
    </citation>
    <scope>NUCLEOTIDE SEQUENCE [LARGE SCALE GENOMIC DNA]</scope>
    <source>
        <strain evidence="12">SIT 101</strain>
    </source>
</reference>
<evidence type="ECO:0000256" key="7">
    <source>
        <dbReference type="ARBA" id="ARBA00022777"/>
    </source>
</evidence>
<proteinExistence type="predicted"/>
<comment type="caution">
    <text evidence="12">The sequence shown here is derived from an EMBL/GenBank/DDBJ whole genome shotgun (WGS) entry which is preliminary data.</text>
</comment>
<dbReference type="GO" id="GO:0005524">
    <property type="term" value="F:ATP binding"/>
    <property type="evidence" value="ECO:0007669"/>
    <property type="project" value="UniProtKB-KW"/>
</dbReference>
<keyword evidence="6" id="KW-0547">Nucleotide-binding</keyword>
<dbReference type="PROSITE" id="PS50109">
    <property type="entry name" value="HIS_KIN"/>
    <property type="match status" value="1"/>
</dbReference>
<dbReference type="InterPro" id="IPR004358">
    <property type="entry name" value="Sig_transdc_His_kin-like_C"/>
</dbReference>
<dbReference type="GO" id="GO:0005886">
    <property type="term" value="C:plasma membrane"/>
    <property type="evidence" value="ECO:0007669"/>
    <property type="project" value="UniProtKB-SubCell"/>
</dbReference>
<comment type="catalytic activity">
    <reaction evidence="1">
        <text>ATP + protein L-histidine = ADP + protein N-phospho-L-histidine.</text>
        <dbReference type="EC" id="2.7.13.3"/>
    </reaction>
</comment>
<dbReference type="PRINTS" id="PR00344">
    <property type="entry name" value="BCTRLSENSOR"/>
</dbReference>
<evidence type="ECO:0000313" key="13">
    <source>
        <dbReference type="Proteomes" id="UP000037737"/>
    </source>
</evidence>
<name>A0A0M9VKX1_9MICO</name>
<dbReference type="InterPro" id="IPR003661">
    <property type="entry name" value="HisK_dim/P_dom"/>
</dbReference>
<dbReference type="InterPro" id="IPR005467">
    <property type="entry name" value="His_kinase_dom"/>
</dbReference>
<comment type="subcellular location">
    <subcellularLocation>
        <location evidence="2">Cell membrane</location>
    </subcellularLocation>
</comment>
<protein>
    <recommendedName>
        <fullName evidence="10">Sensor-like histidine kinase SenX3</fullName>
        <ecNumber evidence="3">2.7.13.3</ecNumber>
    </recommendedName>
</protein>
<dbReference type="Pfam" id="PF00512">
    <property type="entry name" value="HisKA"/>
    <property type="match status" value="1"/>
</dbReference>
<keyword evidence="13" id="KW-1185">Reference proteome</keyword>
<keyword evidence="4" id="KW-0597">Phosphoprotein</keyword>
<dbReference type="SMART" id="SM00387">
    <property type="entry name" value="HATPase_c"/>
    <property type="match status" value="1"/>
</dbReference>
<dbReference type="PANTHER" id="PTHR42878">
    <property type="entry name" value="TWO-COMPONENT HISTIDINE KINASE"/>
    <property type="match status" value="1"/>
</dbReference>
<dbReference type="GO" id="GO:0000155">
    <property type="term" value="F:phosphorelay sensor kinase activity"/>
    <property type="evidence" value="ECO:0007669"/>
    <property type="project" value="InterPro"/>
</dbReference>
<evidence type="ECO:0000256" key="4">
    <source>
        <dbReference type="ARBA" id="ARBA00022553"/>
    </source>
</evidence>
<dbReference type="InterPro" id="IPR003594">
    <property type="entry name" value="HATPase_dom"/>
</dbReference>
<dbReference type="InterPro" id="IPR050351">
    <property type="entry name" value="BphY/WalK/GraS-like"/>
</dbReference>
<evidence type="ECO:0000313" key="12">
    <source>
        <dbReference type="EMBL" id="KOS10519.1"/>
    </source>
</evidence>
<dbReference type="InterPro" id="IPR029016">
    <property type="entry name" value="GAF-like_dom_sf"/>
</dbReference>
<evidence type="ECO:0000256" key="5">
    <source>
        <dbReference type="ARBA" id="ARBA00022679"/>
    </source>
</evidence>
<dbReference type="AlphaFoldDB" id="A0A0M9VKX1"/>
<dbReference type="EC" id="2.7.13.3" evidence="3"/>
<keyword evidence="8" id="KW-0067">ATP-binding</keyword>
<dbReference type="GO" id="GO:0007234">
    <property type="term" value="P:osmosensory signaling via phosphorelay pathway"/>
    <property type="evidence" value="ECO:0007669"/>
    <property type="project" value="TreeGrafter"/>
</dbReference>
<keyword evidence="5" id="KW-0808">Transferase</keyword>
<keyword evidence="7 12" id="KW-0418">Kinase</keyword>
<feature type="domain" description="Histidine kinase" evidence="11">
    <location>
        <begin position="179"/>
        <end position="394"/>
    </location>
</feature>